<proteinExistence type="predicted"/>
<keyword evidence="3" id="KW-1185">Reference proteome</keyword>
<dbReference type="EMBL" id="KV875107">
    <property type="protein sequence ID" value="OIW23275.1"/>
    <property type="molecule type" value="Genomic_DNA"/>
</dbReference>
<protein>
    <submittedName>
        <fullName evidence="2">Uncharacterized protein</fullName>
    </submittedName>
</protein>
<evidence type="ECO:0000256" key="1">
    <source>
        <dbReference type="SAM" id="MobiDB-lite"/>
    </source>
</evidence>
<sequence>MNAPSLRVSLRLGSYFVLTYDTNLPAVERSSNASFNNQTPEMFKRLFHRCGRRGGVGGSISSPPTVSFMPTDTRPRVQGHQPVLCSSNVDMGKTSASIRSPVLRVMMANRQDAPQAAQRFWSTVKTLSFSSDIHHKYLNTHHATTTPHRALANSTASCKLSKIFQQYPRHRGNRQPQQIHDNMRPLHPPINQMETSCGPRG</sequence>
<evidence type="ECO:0000313" key="2">
    <source>
        <dbReference type="EMBL" id="OIW23275.1"/>
    </source>
</evidence>
<dbReference type="AlphaFoldDB" id="A0A1J7I7C8"/>
<evidence type="ECO:0000313" key="3">
    <source>
        <dbReference type="Proteomes" id="UP000182658"/>
    </source>
</evidence>
<dbReference type="InParanoid" id="A0A1J7I7C8"/>
<dbReference type="Proteomes" id="UP000182658">
    <property type="component" value="Unassembled WGS sequence"/>
</dbReference>
<organism evidence="2 3">
    <name type="scientific">Coniochaeta ligniaria NRRL 30616</name>
    <dbReference type="NCBI Taxonomy" id="1408157"/>
    <lineage>
        <taxon>Eukaryota</taxon>
        <taxon>Fungi</taxon>
        <taxon>Dikarya</taxon>
        <taxon>Ascomycota</taxon>
        <taxon>Pezizomycotina</taxon>
        <taxon>Sordariomycetes</taxon>
        <taxon>Sordariomycetidae</taxon>
        <taxon>Coniochaetales</taxon>
        <taxon>Coniochaetaceae</taxon>
        <taxon>Coniochaeta</taxon>
    </lineage>
</organism>
<gene>
    <name evidence="2" type="ORF">CONLIGDRAFT_693877</name>
</gene>
<feature type="region of interest" description="Disordered" evidence="1">
    <location>
        <begin position="171"/>
        <end position="201"/>
    </location>
</feature>
<name>A0A1J7I7C8_9PEZI</name>
<accession>A0A1J7I7C8</accession>
<reference evidence="2 3" key="1">
    <citation type="submission" date="2016-10" db="EMBL/GenBank/DDBJ databases">
        <title>Draft genome sequence of Coniochaeta ligniaria NRRL30616, a lignocellulolytic fungus for bioabatement of inhibitors in plant biomass hydrolysates.</title>
        <authorList>
            <consortium name="DOE Joint Genome Institute"/>
            <person name="Jimenez D.J."/>
            <person name="Hector R.E."/>
            <person name="Riley R."/>
            <person name="Sun H."/>
            <person name="Grigoriev I.V."/>
            <person name="Van Elsas J.D."/>
            <person name="Nichols N.N."/>
        </authorList>
    </citation>
    <scope>NUCLEOTIDE SEQUENCE [LARGE SCALE GENOMIC DNA]</scope>
    <source>
        <strain evidence="2 3">NRRL 30616</strain>
    </source>
</reference>